<protein>
    <submittedName>
        <fullName evidence="1">Tripartite tricarboxylate transporter TctA</fullName>
    </submittedName>
</protein>
<dbReference type="STRING" id="76731.RD2015_1574"/>
<dbReference type="PATRIC" id="fig|76731.3.peg.1611"/>
<dbReference type="Pfam" id="PF01970">
    <property type="entry name" value="TctA"/>
    <property type="match status" value="1"/>
</dbReference>
<dbReference type="PANTHER" id="PTHR35342">
    <property type="entry name" value="TRICARBOXYLIC TRANSPORT PROTEIN"/>
    <property type="match status" value="1"/>
</dbReference>
<dbReference type="InterPro" id="IPR002823">
    <property type="entry name" value="DUF112_TM"/>
</dbReference>
<dbReference type="AlphaFoldDB" id="A0A0U3N1G0"/>
<dbReference type="KEGG" id="rdp:RD2015_1574"/>
<name>A0A0U3N1G0_9BURK</name>
<evidence type="ECO:0000313" key="1">
    <source>
        <dbReference type="EMBL" id="ALV06059.1"/>
    </source>
</evidence>
<proteinExistence type="predicted"/>
<dbReference type="Proteomes" id="UP000060699">
    <property type="component" value="Chromosome"/>
</dbReference>
<organism evidence="1 2">
    <name type="scientific">Roseateles depolymerans</name>
    <dbReference type="NCBI Taxonomy" id="76731"/>
    <lineage>
        <taxon>Bacteria</taxon>
        <taxon>Pseudomonadati</taxon>
        <taxon>Pseudomonadota</taxon>
        <taxon>Betaproteobacteria</taxon>
        <taxon>Burkholderiales</taxon>
        <taxon>Sphaerotilaceae</taxon>
        <taxon>Roseateles</taxon>
    </lineage>
</organism>
<dbReference type="PANTHER" id="PTHR35342:SF5">
    <property type="entry name" value="TRICARBOXYLIC TRANSPORT PROTEIN"/>
    <property type="match status" value="1"/>
</dbReference>
<reference evidence="1 2" key="1">
    <citation type="submission" date="2015-12" db="EMBL/GenBank/DDBJ databases">
        <title>Complete genome of Roseateles depolymerans KCTC 42856.</title>
        <authorList>
            <person name="Kim K.M."/>
        </authorList>
    </citation>
    <scope>NUCLEOTIDE SEQUENCE [LARGE SCALE GENOMIC DNA]</scope>
    <source>
        <strain evidence="1 2">KCTC 42856</strain>
    </source>
</reference>
<gene>
    <name evidence="1" type="ORF">RD2015_1574</name>
</gene>
<evidence type="ECO:0000313" key="2">
    <source>
        <dbReference type="Proteomes" id="UP000060699"/>
    </source>
</evidence>
<keyword evidence="2" id="KW-1185">Reference proteome</keyword>
<dbReference type="EMBL" id="CP013729">
    <property type="protein sequence ID" value="ALV06059.1"/>
    <property type="molecule type" value="Genomic_DNA"/>
</dbReference>
<sequence length="518" mass="54287">MGRTGTDPAGAPELGEDNTMNELWTQLLGGFATAATPVNLMWAFVGCALGTAIGVLPGLGPAVTVAMLLPITAQVDPTASMIFFAGIYYGAMYGGSTTSILLNTPGETGTMVTALEGFKMARSGRAGAALATAAIGSFVAGTIATVLVTLFAPVLADFAVTLGPPEYFCLMLLAFTTVSAVLGQSTLRGMTSLFIGLAMGLIGLDQITGQVRYTAGVPEFMDGIETVLVAVGLFAVGETLYVALYEGRSALQLNTMGRVHMSRGEWRRSLPAWLRGTALGFPFGVIPAGGTEIPTFLSYATERKLSKHQEEFGTVGAIEGVAGPEAANNAAVTGTLVPLLTLGIPTSVTAAILLSALQNYGIQAGPQLFQTSSALVWALIASLYIGNVMLLVLNLPLVGLWVKLLKIPKAPLYAGILIFATVGVYGMRQSAFDLYVMLAIGLLGVVMRRFDFPTAPVVVGMILGPLAEAHLRNGISIGGGDWRVFLQRPLSAGLLGVVVLVLVMPRLWKWWRGRQAIS</sequence>
<accession>A0A0U3N1G0</accession>